<organism evidence="2 3">
    <name type="scientific">Pseudoxanthobacter soli DSM 19599</name>
    <dbReference type="NCBI Taxonomy" id="1123029"/>
    <lineage>
        <taxon>Bacteria</taxon>
        <taxon>Pseudomonadati</taxon>
        <taxon>Pseudomonadota</taxon>
        <taxon>Alphaproteobacteria</taxon>
        <taxon>Hyphomicrobiales</taxon>
        <taxon>Segnochrobactraceae</taxon>
        <taxon>Pseudoxanthobacter</taxon>
    </lineage>
</organism>
<sequence length="204" mass="21412">MLSRAAAFASLLALTAPAAAQDLPSFDCRTFPKDATADSLAEMFGAANVVNTDIDVVEGDVEPGTVLFPDDPEYRVEILWFDSGNHSRPASITVKETSAWTVRASSGGGIRIGSPLDAVQRANAKPFSVSGFGWDMGGWVSDWKGGKLDRLDGGCFLSIRFDPAPDAPDAALEEASGDRTFASSAAALRAVDPVVSTLSIGWAE</sequence>
<dbReference type="AlphaFoldDB" id="A0A1M7ZLL6"/>
<accession>A0A1M7ZLL6</accession>
<name>A0A1M7ZLL6_9HYPH</name>
<dbReference type="EMBL" id="FRXO01000004">
    <property type="protein sequence ID" value="SHO65785.1"/>
    <property type="molecule type" value="Genomic_DNA"/>
</dbReference>
<proteinExistence type="predicted"/>
<dbReference type="Proteomes" id="UP000186406">
    <property type="component" value="Unassembled WGS sequence"/>
</dbReference>
<keyword evidence="3" id="KW-1185">Reference proteome</keyword>
<feature type="chain" id="PRO_5012636182" evidence="1">
    <location>
        <begin position="21"/>
        <end position="204"/>
    </location>
</feature>
<evidence type="ECO:0000313" key="3">
    <source>
        <dbReference type="Proteomes" id="UP000186406"/>
    </source>
</evidence>
<protein>
    <submittedName>
        <fullName evidence="2">Uncharacterized protein</fullName>
    </submittedName>
</protein>
<keyword evidence="1" id="KW-0732">Signal</keyword>
<gene>
    <name evidence="2" type="ORF">SAMN02745172_02432</name>
</gene>
<evidence type="ECO:0000256" key="1">
    <source>
        <dbReference type="SAM" id="SignalP"/>
    </source>
</evidence>
<evidence type="ECO:0000313" key="2">
    <source>
        <dbReference type="EMBL" id="SHO65785.1"/>
    </source>
</evidence>
<reference evidence="2 3" key="1">
    <citation type="submission" date="2016-12" db="EMBL/GenBank/DDBJ databases">
        <authorList>
            <person name="Song W.-J."/>
            <person name="Kurnit D.M."/>
        </authorList>
    </citation>
    <scope>NUCLEOTIDE SEQUENCE [LARGE SCALE GENOMIC DNA]</scope>
    <source>
        <strain evidence="2 3">DSM 19599</strain>
    </source>
</reference>
<dbReference type="RefSeq" id="WP_073628932.1">
    <property type="nucleotide sequence ID" value="NZ_FRXO01000004.1"/>
</dbReference>
<feature type="signal peptide" evidence="1">
    <location>
        <begin position="1"/>
        <end position="20"/>
    </location>
</feature>